<sequence>MPWTDLSNDQTIFESVATKLSNLTYLDISHCSGIGVEAIRAIGHHCKNLERFDMNSLRFYYNGESWAVRVGIPSEVALAIASTMPKLKHLEIFSMQLGNEDLLKILNSCAQLQYLDISECSFLKDIEILLKNFSALKYYALKFI</sequence>
<name>A0A803QA62_CANSA</name>
<dbReference type="Proteomes" id="UP000596661">
    <property type="component" value="Chromosome 8"/>
</dbReference>
<dbReference type="Gramene" id="evm.model.08.1905">
    <property type="protein sequence ID" value="cds.evm.model.08.1905"/>
    <property type="gene ID" value="evm.TU.08.1905"/>
</dbReference>
<keyword evidence="2" id="KW-1185">Reference proteome</keyword>
<dbReference type="OMA" id="ESEHNEY"/>
<dbReference type="AlphaFoldDB" id="A0A803QA62"/>
<proteinExistence type="predicted"/>
<protein>
    <submittedName>
        <fullName evidence="1">Uncharacterized protein</fullName>
    </submittedName>
</protein>
<evidence type="ECO:0000313" key="2">
    <source>
        <dbReference type="Proteomes" id="UP000596661"/>
    </source>
</evidence>
<dbReference type="EMBL" id="UZAU01000717">
    <property type="status" value="NOT_ANNOTATED_CDS"/>
    <property type="molecule type" value="Genomic_DNA"/>
</dbReference>
<dbReference type="InterPro" id="IPR001611">
    <property type="entry name" value="Leu-rich_rpt"/>
</dbReference>
<reference evidence="1" key="1">
    <citation type="submission" date="2018-11" db="EMBL/GenBank/DDBJ databases">
        <authorList>
            <person name="Grassa J C."/>
        </authorList>
    </citation>
    <scope>NUCLEOTIDE SEQUENCE [LARGE SCALE GENOMIC DNA]</scope>
</reference>
<dbReference type="PANTHER" id="PTHR38926:SF5">
    <property type="entry name" value="F-BOX AND LEUCINE-RICH REPEAT PROTEIN 6"/>
    <property type="match status" value="1"/>
</dbReference>
<dbReference type="SMART" id="SM00367">
    <property type="entry name" value="LRR_CC"/>
    <property type="match status" value="3"/>
</dbReference>
<organism evidence="1 2">
    <name type="scientific">Cannabis sativa</name>
    <name type="common">Hemp</name>
    <name type="synonym">Marijuana</name>
    <dbReference type="NCBI Taxonomy" id="3483"/>
    <lineage>
        <taxon>Eukaryota</taxon>
        <taxon>Viridiplantae</taxon>
        <taxon>Streptophyta</taxon>
        <taxon>Embryophyta</taxon>
        <taxon>Tracheophyta</taxon>
        <taxon>Spermatophyta</taxon>
        <taxon>Magnoliopsida</taxon>
        <taxon>eudicotyledons</taxon>
        <taxon>Gunneridae</taxon>
        <taxon>Pentapetalae</taxon>
        <taxon>rosids</taxon>
        <taxon>fabids</taxon>
        <taxon>Rosales</taxon>
        <taxon>Cannabaceae</taxon>
        <taxon>Cannabis</taxon>
    </lineage>
</organism>
<dbReference type="Pfam" id="PF13516">
    <property type="entry name" value="LRR_6"/>
    <property type="match status" value="1"/>
</dbReference>
<dbReference type="Pfam" id="PF00560">
    <property type="entry name" value="LRR_1"/>
    <property type="match status" value="1"/>
</dbReference>
<dbReference type="InterPro" id="IPR006553">
    <property type="entry name" value="Leu-rich_rpt_Cys-con_subtyp"/>
</dbReference>
<dbReference type="InterPro" id="IPR032675">
    <property type="entry name" value="LRR_dom_sf"/>
</dbReference>
<dbReference type="Gene3D" id="3.80.10.10">
    <property type="entry name" value="Ribonuclease Inhibitor"/>
    <property type="match status" value="1"/>
</dbReference>
<dbReference type="SUPFAM" id="SSF52047">
    <property type="entry name" value="RNI-like"/>
    <property type="match status" value="1"/>
</dbReference>
<evidence type="ECO:0000313" key="1">
    <source>
        <dbReference type="EnsemblPlants" id="cds.evm.model.08.1905"/>
    </source>
</evidence>
<dbReference type="PANTHER" id="PTHR38926">
    <property type="entry name" value="F-BOX DOMAIN CONTAINING PROTEIN, EXPRESSED"/>
    <property type="match status" value="1"/>
</dbReference>
<reference evidence="1" key="2">
    <citation type="submission" date="2021-03" db="UniProtKB">
        <authorList>
            <consortium name="EnsemblPlants"/>
        </authorList>
    </citation>
    <scope>IDENTIFICATION</scope>
</reference>
<accession>A0A803QA62</accession>
<dbReference type="EnsemblPlants" id="evm.model.08.1905">
    <property type="protein sequence ID" value="cds.evm.model.08.1905"/>
    <property type="gene ID" value="evm.TU.08.1905"/>
</dbReference>